<evidence type="ECO:0000313" key="2">
    <source>
        <dbReference type="Proteomes" id="UP000887572"/>
    </source>
</evidence>
<accession>A0A914I124</accession>
<name>A0A914I124_GLORO</name>
<organism evidence="2 3">
    <name type="scientific">Globodera rostochiensis</name>
    <name type="common">Golden nematode worm</name>
    <name type="synonym">Heterodera rostochiensis</name>
    <dbReference type="NCBI Taxonomy" id="31243"/>
    <lineage>
        <taxon>Eukaryota</taxon>
        <taxon>Metazoa</taxon>
        <taxon>Ecdysozoa</taxon>
        <taxon>Nematoda</taxon>
        <taxon>Chromadorea</taxon>
        <taxon>Rhabditida</taxon>
        <taxon>Tylenchina</taxon>
        <taxon>Tylenchomorpha</taxon>
        <taxon>Tylenchoidea</taxon>
        <taxon>Heteroderidae</taxon>
        <taxon>Heteroderinae</taxon>
        <taxon>Globodera</taxon>
    </lineage>
</organism>
<keyword evidence="2" id="KW-1185">Reference proteome</keyword>
<dbReference type="Proteomes" id="UP000887572">
    <property type="component" value="Unplaced"/>
</dbReference>
<feature type="chain" id="PRO_5037618618" evidence="1">
    <location>
        <begin position="16"/>
        <end position="239"/>
    </location>
</feature>
<dbReference type="WBParaSite" id="Gr19_v10_g6314.t1">
    <property type="protein sequence ID" value="Gr19_v10_g6314.t1"/>
    <property type="gene ID" value="Gr19_v10_g6314"/>
</dbReference>
<reference evidence="3" key="1">
    <citation type="submission" date="2022-11" db="UniProtKB">
        <authorList>
            <consortium name="WormBaseParasite"/>
        </authorList>
    </citation>
    <scope>IDENTIFICATION</scope>
</reference>
<dbReference type="AlphaFoldDB" id="A0A914I124"/>
<keyword evidence="1" id="KW-0732">Signal</keyword>
<sequence length="239" mass="25977">MFFFVFVVLFSATTAFDEANAISCWDGWGFAMAEEGVFGSFTKMNCLPKTKSCFSATFITVHGDVFAHRTGCADEGVCSPYVDGIEGVAKYINCQLCYKSGCNKPKKVTLDIQQGDIECVSELMGKLSSQDGTGNDFSPKYFGTFQLAPKSTRCSKHSSICVSAKCVPRNTQKYNKGSFVTLKGCALPKTTKETLNSLCMNVLGGKIEWLKVEAGTRVVDDELDGFSNSSTSLVIDFSN</sequence>
<proteinExistence type="predicted"/>
<evidence type="ECO:0000313" key="3">
    <source>
        <dbReference type="WBParaSite" id="Gr19_v10_g6314.t1"/>
    </source>
</evidence>
<evidence type="ECO:0000256" key="1">
    <source>
        <dbReference type="SAM" id="SignalP"/>
    </source>
</evidence>
<feature type="signal peptide" evidence="1">
    <location>
        <begin position="1"/>
        <end position="15"/>
    </location>
</feature>
<protein>
    <submittedName>
        <fullName evidence="3">Uncharacterized protein</fullName>
    </submittedName>
</protein>